<dbReference type="PANTHER" id="PTHR43133:SF8">
    <property type="entry name" value="RNA POLYMERASE SIGMA FACTOR HI_1459-RELATED"/>
    <property type="match status" value="1"/>
</dbReference>
<comment type="similarity">
    <text evidence="1">Belongs to the sigma-70 factor family. ECF subfamily.</text>
</comment>
<dbReference type="SUPFAM" id="SSF88946">
    <property type="entry name" value="Sigma2 domain of RNA polymerase sigma factors"/>
    <property type="match status" value="1"/>
</dbReference>
<reference evidence="8" key="1">
    <citation type="submission" date="2018-05" db="EMBL/GenBank/DDBJ databases">
        <authorList>
            <person name="Lanie J.A."/>
            <person name="Ng W.-L."/>
            <person name="Kazmierczak K.M."/>
            <person name="Andrzejewski T.M."/>
            <person name="Davidsen T.M."/>
            <person name="Wayne K.J."/>
            <person name="Tettelin H."/>
            <person name="Glass J.I."/>
            <person name="Rusch D."/>
            <person name="Podicherti R."/>
            <person name="Tsui H.-C.T."/>
            <person name="Winkler M.E."/>
        </authorList>
    </citation>
    <scope>NUCLEOTIDE SEQUENCE</scope>
</reference>
<dbReference type="InterPro" id="IPR013325">
    <property type="entry name" value="RNA_pol_sigma_r2"/>
</dbReference>
<dbReference type="NCBIfam" id="TIGR02937">
    <property type="entry name" value="sigma70-ECF"/>
    <property type="match status" value="1"/>
</dbReference>
<evidence type="ECO:0000313" key="8">
    <source>
        <dbReference type="EMBL" id="SVC54588.1"/>
    </source>
</evidence>
<keyword evidence="4" id="KW-0238">DNA-binding</keyword>
<accession>A0A382N1X8</accession>
<organism evidence="8">
    <name type="scientific">marine metagenome</name>
    <dbReference type="NCBI Taxonomy" id="408172"/>
    <lineage>
        <taxon>unclassified sequences</taxon>
        <taxon>metagenomes</taxon>
        <taxon>ecological metagenomes</taxon>
    </lineage>
</organism>
<dbReference type="CDD" id="cd06171">
    <property type="entry name" value="Sigma70_r4"/>
    <property type="match status" value="1"/>
</dbReference>
<gene>
    <name evidence="8" type="ORF">METZ01_LOCUS307442</name>
</gene>
<dbReference type="SUPFAM" id="SSF88659">
    <property type="entry name" value="Sigma3 and sigma4 domains of RNA polymerase sigma factors"/>
    <property type="match status" value="1"/>
</dbReference>
<dbReference type="Pfam" id="PF08281">
    <property type="entry name" value="Sigma70_r4_2"/>
    <property type="match status" value="1"/>
</dbReference>
<dbReference type="AlphaFoldDB" id="A0A382N1X8"/>
<evidence type="ECO:0000256" key="5">
    <source>
        <dbReference type="ARBA" id="ARBA00023163"/>
    </source>
</evidence>
<dbReference type="InterPro" id="IPR039425">
    <property type="entry name" value="RNA_pol_sigma-70-like"/>
</dbReference>
<dbReference type="GO" id="GO:0006352">
    <property type="term" value="P:DNA-templated transcription initiation"/>
    <property type="evidence" value="ECO:0007669"/>
    <property type="project" value="InterPro"/>
</dbReference>
<dbReference type="GO" id="GO:0016987">
    <property type="term" value="F:sigma factor activity"/>
    <property type="evidence" value="ECO:0007669"/>
    <property type="project" value="UniProtKB-KW"/>
</dbReference>
<dbReference type="InterPro" id="IPR013324">
    <property type="entry name" value="RNA_pol_sigma_r3/r4-like"/>
</dbReference>
<dbReference type="InterPro" id="IPR007627">
    <property type="entry name" value="RNA_pol_sigma70_r2"/>
</dbReference>
<dbReference type="Gene3D" id="1.10.10.10">
    <property type="entry name" value="Winged helix-like DNA-binding domain superfamily/Winged helix DNA-binding domain"/>
    <property type="match status" value="1"/>
</dbReference>
<dbReference type="InterPro" id="IPR014284">
    <property type="entry name" value="RNA_pol_sigma-70_dom"/>
</dbReference>
<evidence type="ECO:0000259" key="7">
    <source>
        <dbReference type="Pfam" id="PF08281"/>
    </source>
</evidence>
<feature type="non-terminal residue" evidence="8">
    <location>
        <position position="189"/>
    </location>
</feature>
<proteinExistence type="inferred from homology"/>
<feature type="domain" description="RNA polymerase sigma-70 region 2" evidence="6">
    <location>
        <begin position="33"/>
        <end position="100"/>
    </location>
</feature>
<evidence type="ECO:0008006" key="9">
    <source>
        <dbReference type="Google" id="ProtNLM"/>
    </source>
</evidence>
<evidence type="ECO:0000259" key="6">
    <source>
        <dbReference type="Pfam" id="PF04542"/>
    </source>
</evidence>
<dbReference type="Pfam" id="PF04542">
    <property type="entry name" value="Sigma70_r2"/>
    <property type="match status" value="1"/>
</dbReference>
<evidence type="ECO:0000256" key="4">
    <source>
        <dbReference type="ARBA" id="ARBA00023125"/>
    </source>
</evidence>
<name>A0A382N1X8_9ZZZZ</name>
<feature type="domain" description="RNA polymerase sigma factor 70 region 4 type 2" evidence="7">
    <location>
        <begin position="137"/>
        <end position="189"/>
    </location>
</feature>
<keyword evidence="2" id="KW-0805">Transcription regulation</keyword>
<dbReference type="InterPro" id="IPR013249">
    <property type="entry name" value="RNA_pol_sigma70_r4_t2"/>
</dbReference>
<sequence length="189" mass="22020">MQATEKAPETKIQTDEELVGIVVGGDVDCFEELINRYQPRVFGMARKYFRNESDVEDVAQTIFTKTFQKLGSYKGTAPFEHWFMRLSINTCYDALRRKRNRPEHTISDTLFDDESWQDRLGKIPEASDREEQEQARELVHTVLDQVSDRARIVLTLQELEGRTIKEIAEITGWSESLVKVQAFRARKEM</sequence>
<dbReference type="GO" id="GO:0003677">
    <property type="term" value="F:DNA binding"/>
    <property type="evidence" value="ECO:0007669"/>
    <property type="project" value="UniProtKB-KW"/>
</dbReference>
<evidence type="ECO:0000256" key="3">
    <source>
        <dbReference type="ARBA" id="ARBA00023082"/>
    </source>
</evidence>
<keyword evidence="5" id="KW-0804">Transcription</keyword>
<dbReference type="PANTHER" id="PTHR43133">
    <property type="entry name" value="RNA POLYMERASE ECF-TYPE SIGMA FACTO"/>
    <property type="match status" value="1"/>
</dbReference>
<protein>
    <recommendedName>
        <fullName evidence="9">RNA polymerase subunit sigma-24</fullName>
    </recommendedName>
</protein>
<evidence type="ECO:0000256" key="2">
    <source>
        <dbReference type="ARBA" id="ARBA00023015"/>
    </source>
</evidence>
<keyword evidence="3" id="KW-0731">Sigma factor</keyword>
<dbReference type="InterPro" id="IPR036388">
    <property type="entry name" value="WH-like_DNA-bd_sf"/>
</dbReference>
<dbReference type="EMBL" id="UINC01097133">
    <property type="protein sequence ID" value="SVC54588.1"/>
    <property type="molecule type" value="Genomic_DNA"/>
</dbReference>
<evidence type="ECO:0000256" key="1">
    <source>
        <dbReference type="ARBA" id="ARBA00010641"/>
    </source>
</evidence>
<dbReference type="Gene3D" id="1.10.1740.10">
    <property type="match status" value="1"/>
</dbReference>